<comment type="similarity">
    <text evidence="3">Belongs to the immunoglobulin superfamily. CEA family.</text>
</comment>
<evidence type="ECO:0000256" key="4">
    <source>
        <dbReference type="SAM" id="MobiDB-lite"/>
    </source>
</evidence>
<feature type="non-terminal residue" evidence="6">
    <location>
        <position position="1"/>
    </location>
</feature>
<comment type="caution">
    <text evidence="6">The sequence shown here is derived from an EMBL/GenBank/DDBJ whole genome shotgun (WGS) entry which is preliminary data.</text>
</comment>
<dbReference type="InterPro" id="IPR036179">
    <property type="entry name" value="Ig-like_dom_sf"/>
</dbReference>
<name>A0ABQ7TQJ1_PHRPL</name>
<dbReference type="InterPro" id="IPR050831">
    <property type="entry name" value="CEA_cell_adhesion"/>
</dbReference>
<reference evidence="6 7" key="1">
    <citation type="journal article" date="2022" name="Gigascience">
        <title>A chromosome-level genome assembly and annotation of the desert horned lizard, Phrynosoma platyrhinos, provides insight into chromosomal rearrangements among reptiles.</title>
        <authorList>
            <person name="Koochekian N."/>
            <person name="Ascanio A."/>
            <person name="Farleigh K."/>
            <person name="Card D.C."/>
            <person name="Schield D.R."/>
            <person name="Castoe T.A."/>
            <person name="Jezkova T."/>
        </authorList>
    </citation>
    <scope>NUCLEOTIDE SEQUENCE [LARGE SCALE GENOMIC DNA]</scope>
    <source>
        <strain evidence="6">NK-2021</strain>
    </source>
</reference>
<protein>
    <recommendedName>
        <fullName evidence="5">Immunoglobulin V-set domain-containing protein</fullName>
    </recommendedName>
</protein>
<evidence type="ECO:0000313" key="7">
    <source>
        <dbReference type="Proteomes" id="UP000826234"/>
    </source>
</evidence>
<feature type="domain" description="Immunoglobulin V-set" evidence="5">
    <location>
        <begin position="14"/>
        <end position="90"/>
    </location>
</feature>
<sequence length="191" mass="21058">FANIPVVSIPETPSEGQNVTLSVENVTGTIREINWYRGQATEGATRLFTYFPGYGRPQRNGIQNTQREFGFPNGSLLITGVQPSDAKTYTTPSIKEPTRPPLMLGWIVAGVVVGVLLMDPRGRKMPAPKHDDKEPIYEVMDSPVGSPKTEGKEPLPGPGPLPPLPETCPNLEPNYMELLKRTESIYSEIKR</sequence>
<gene>
    <name evidence="6" type="ORF">JD844_006103</name>
</gene>
<dbReference type="InterPro" id="IPR013106">
    <property type="entry name" value="Ig_V-set"/>
</dbReference>
<keyword evidence="1" id="KW-0732">Signal</keyword>
<dbReference type="Gene3D" id="2.60.40.10">
    <property type="entry name" value="Immunoglobulins"/>
    <property type="match status" value="1"/>
</dbReference>
<evidence type="ECO:0000313" key="6">
    <source>
        <dbReference type="EMBL" id="KAH0631657.1"/>
    </source>
</evidence>
<organism evidence="6 7">
    <name type="scientific">Phrynosoma platyrhinos</name>
    <name type="common">Desert horned lizard</name>
    <dbReference type="NCBI Taxonomy" id="52577"/>
    <lineage>
        <taxon>Eukaryota</taxon>
        <taxon>Metazoa</taxon>
        <taxon>Chordata</taxon>
        <taxon>Craniata</taxon>
        <taxon>Vertebrata</taxon>
        <taxon>Euteleostomi</taxon>
        <taxon>Lepidosauria</taxon>
        <taxon>Squamata</taxon>
        <taxon>Bifurcata</taxon>
        <taxon>Unidentata</taxon>
        <taxon>Episquamata</taxon>
        <taxon>Toxicofera</taxon>
        <taxon>Iguania</taxon>
        <taxon>Phrynosomatidae</taxon>
        <taxon>Phrynosomatinae</taxon>
        <taxon>Phrynosoma</taxon>
    </lineage>
</organism>
<evidence type="ECO:0000256" key="1">
    <source>
        <dbReference type="ARBA" id="ARBA00022729"/>
    </source>
</evidence>
<evidence type="ECO:0000256" key="2">
    <source>
        <dbReference type="ARBA" id="ARBA00023180"/>
    </source>
</evidence>
<dbReference type="PANTHER" id="PTHR44427">
    <property type="entry name" value="CARCINOEMBRYONIC ANTIGEN-RELATED CELL ADHESION MOLECULE 19"/>
    <property type="match status" value="1"/>
</dbReference>
<evidence type="ECO:0000259" key="5">
    <source>
        <dbReference type="Pfam" id="PF07686"/>
    </source>
</evidence>
<feature type="compositionally biased region" description="Pro residues" evidence="4">
    <location>
        <begin position="155"/>
        <end position="166"/>
    </location>
</feature>
<dbReference type="Proteomes" id="UP000826234">
    <property type="component" value="Unassembled WGS sequence"/>
</dbReference>
<dbReference type="SUPFAM" id="SSF48726">
    <property type="entry name" value="Immunoglobulin"/>
    <property type="match status" value="1"/>
</dbReference>
<feature type="region of interest" description="Disordered" evidence="4">
    <location>
        <begin position="123"/>
        <end position="171"/>
    </location>
</feature>
<accession>A0ABQ7TQJ1</accession>
<evidence type="ECO:0000256" key="3">
    <source>
        <dbReference type="ARBA" id="ARBA00038222"/>
    </source>
</evidence>
<dbReference type="PANTHER" id="PTHR44427:SF21">
    <property type="entry name" value="CEA CELL ADHESION MOLECULE 19"/>
    <property type="match status" value="1"/>
</dbReference>
<keyword evidence="7" id="KW-1185">Reference proteome</keyword>
<keyword evidence="2" id="KW-0325">Glycoprotein</keyword>
<proteinExistence type="inferred from homology"/>
<dbReference type="Pfam" id="PF07686">
    <property type="entry name" value="V-set"/>
    <property type="match status" value="1"/>
</dbReference>
<dbReference type="InterPro" id="IPR013783">
    <property type="entry name" value="Ig-like_fold"/>
</dbReference>
<dbReference type="EMBL" id="JAIPUX010000035">
    <property type="protein sequence ID" value="KAH0631657.1"/>
    <property type="molecule type" value="Genomic_DNA"/>
</dbReference>